<feature type="non-terminal residue" evidence="5">
    <location>
        <position position="1"/>
    </location>
</feature>
<dbReference type="SUPFAM" id="SSF50494">
    <property type="entry name" value="Trypsin-like serine proteases"/>
    <property type="match status" value="1"/>
</dbReference>
<dbReference type="GO" id="GO:0004252">
    <property type="term" value="F:serine-type endopeptidase activity"/>
    <property type="evidence" value="ECO:0007669"/>
    <property type="project" value="InterPro"/>
</dbReference>
<keyword evidence="3" id="KW-0378">Hydrolase</keyword>
<reference evidence="5" key="1">
    <citation type="submission" date="2020-02" db="EMBL/GenBank/DDBJ databases">
        <authorList>
            <person name="Meier V. D."/>
        </authorList>
    </citation>
    <scope>NUCLEOTIDE SEQUENCE</scope>
    <source>
        <strain evidence="5">AVDCRST_MAG08</strain>
    </source>
</reference>
<dbReference type="AlphaFoldDB" id="A0A6J4HU23"/>
<name>A0A6J4HU23_9PROT</name>
<evidence type="ECO:0000313" key="5">
    <source>
        <dbReference type="EMBL" id="CAA9231833.1"/>
    </source>
</evidence>
<evidence type="ECO:0000259" key="4">
    <source>
        <dbReference type="PROSITE" id="PS50106"/>
    </source>
</evidence>
<evidence type="ECO:0000256" key="3">
    <source>
        <dbReference type="ARBA" id="ARBA00022801"/>
    </source>
</evidence>
<dbReference type="InterPro" id="IPR036034">
    <property type="entry name" value="PDZ_sf"/>
</dbReference>
<gene>
    <name evidence="5" type="ORF">AVDCRST_MAG08-1151</name>
</gene>
<dbReference type="Gene3D" id="2.40.10.10">
    <property type="entry name" value="Trypsin-like serine proteases"/>
    <property type="match status" value="1"/>
</dbReference>
<dbReference type="SUPFAM" id="SSF50156">
    <property type="entry name" value="PDZ domain-like"/>
    <property type="match status" value="1"/>
</dbReference>
<comment type="similarity">
    <text evidence="1">Belongs to the peptidase S1C family.</text>
</comment>
<dbReference type="SMART" id="SM00228">
    <property type="entry name" value="PDZ"/>
    <property type="match status" value="1"/>
</dbReference>
<evidence type="ECO:0000256" key="1">
    <source>
        <dbReference type="ARBA" id="ARBA00010541"/>
    </source>
</evidence>
<organism evidence="5">
    <name type="scientific">uncultured Acetobacteraceae bacterium</name>
    <dbReference type="NCBI Taxonomy" id="169975"/>
    <lineage>
        <taxon>Bacteria</taxon>
        <taxon>Pseudomonadati</taxon>
        <taxon>Pseudomonadota</taxon>
        <taxon>Alphaproteobacteria</taxon>
        <taxon>Acetobacterales</taxon>
        <taxon>Acetobacteraceae</taxon>
        <taxon>environmental samples</taxon>
    </lineage>
</organism>
<dbReference type="Pfam" id="PF13365">
    <property type="entry name" value="Trypsin_2"/>
    <property type="match status" value="1"/>
</dbReference>
<dbReference type="PANTHER" id="PTHR43343">
    <property type="entry name" value="PEPTIDASE S12"/>
    <property type="match status" value="1"/>
</dbReference>
<dbReference type="Gene3D" id="2.30.42.10">
    <property type="match status" value="1"/>
</dbReference>
<dbReference type="EMBL" id="CADCTG010000115">
    <property type="protein sequence ID" value="CAA9231833.1"/>
    <property type="molecule type" value="Genomic_DNA"/>
</dbReference>
<dbReference type="PANTHER" id="PTHR43343:SF3">
    <property type="entry name" value="PROTEASE DO-LIKE 8, CHLOROPLASTIC"/>
    <property type="match status" value="1"/>
</dbReference>
<dbReference type="Pfam" id="PF13180">
    <property type="entry name" value="PDZ_2"/>
    <property type="match status" value="1"/>
</dbReference>
<evidence type="ECO:0000256" key="2">
    <source>
        <dbReference type="ARBA" id="ARBA00022670"/>
    </source>
</evidence>
<keyword evidence="2" id="KW-0645">Protease</keyword>
<accession>A0A6J4HU23</accession>
<feature type="domain" description="PDZ" evidence="4">
    <location>
        <begin position="73"/>
        <end position="149"/>
    </location>
</feature>
<dbReference type="InterPro" id="IPR001478">
    <property type="entry name" value="PDZ"/>
</dbReference>
<dbReference type="PROSITE" id="PS50106">
    <property type="entry name" value="PDZ"/>
    <property type="match status" value="1"/>
</dbReference>
<dbReference type="InterPro" id="IPR043504">
    <property type="entry name" value="Peptidase_S1_PA_chymotrypsin"/>
</dbReference>
<dbReference type="GO" id="GO:0006508">
    <property type="term" value="P:proteolysis"/>
    <property type="evidence" value="ECO:0007669"/>
    <property type="project" value="UniProtKB-KW"/>
</dbReference>
<dbReference type="PRINTS" id="PR00834">
    <property type="entry name" value="PROTEASES2C"/>
</dbReference>
<dbReference type="InterPro" id="IPR009003">
    <property type="entry name" value="Peptidase_S1_PA"/>
</dbReference>
<protein>
    <recommendedName>
        <fullName evidence="4">PDZ domain-containing protein</fullName>
    </recommendedName>
</protein>
<dbReference type="InterPro" id="IPR051201">
    <property type="entry name" value="Chloro_Bact_Ser_Proteases"/>
</dbReference>
<proteinExistence type="inferred from homology"/>
<dbReference type="InterPro" id="IPR001940">
    <property type="entry name" value="Peptidase_S1C"/>
</dbReference>
<sequence>DSVVQTDAPLNPGNSGGPLVDGAGRVVGINTAMIAGGQGICFAVGIDTAIDVATRLMRDGRVRRARLGVAAQTVPLERRLARAHGLEQSAAALVTEVQPDGPAALAGLRPGDAVVALDGEPVAGVDDLHRALTAERIGRALRLDILRRARREAVEVTPRESV</sequence>